<name>A0A2W2B416_9ACTN</name>
<comment type="subcellular location">
    <subcellularLocation>
        <location evidence="1">Cell membrane</location>
        <topology evidence="1">Multi-pass membrane protein</topology>
    </subcellularLocation>
</comment>
<keyword evidence="3" id="KW-1003">Cell membrane</keyword>
<keyword evidence="5" id="KW-1133">Transmembrane helix</keyword>
<dbReference type="RefSeq" id="WP_111258263.1">
    <property type="nucleotide sequence ID" value="NZ_POTW01000121.1"/>
</dbReference>
<evidence type="ECO:0000256" key="1">
    <source>
        <dbReference type="ARBA" id="ARBA00004651"/>
    </source>
</evidence>
<dbReference type="PANTHER" id="PTHR33452">
    <property type="entry name" value="OXIDOREDUCTASE CATD-RELATED"/>
    <property type="match status" value="1"/>
</dbReference>
<keyword evidence="6" id="KW-0472">Membrane</keyword>
<keyword evidence="4" id="KW-0812">Transmembrane</keyword>
<organism evidence="7 8">
    <name type="scientific">Jiangella anatolica</name>
    <dbReference type="NCBI Taxonomy" id="2670374"/>
    <lineage>
        <taxon>Bacteria</taxon>
        <taxon>Bacillati</taxon>
        <taxon>Actinomycetota</taxon>
        <taxon>Actinomycetes</taxon>
        <taxon>Jiangellales</taxon>
        <taxon>Jiangellaceae</taxon>
        <taxon>Jiangella</taxon>
    </lineage>
</organism>
<evidence type="ECO:0000256" key="5">
    <source>
        <dbReference type="ARBA" id="ARBA00022989"/>
    </source>
</evidence>
<dbReference type="Pfam" id="PF07681">
    <property type="entry name" value="DoxX"/>
    <property type="match status" value="1"/>
</dbReference>
<dbReference type="InterPro" id="IPR032808">
    <property type="entry name" value="DoxX"/>
</dbReference>
<dbReference type="GO" id="GO:0005886">
    <property type="term" value="C:plasma membrane"/>
    <property type="evidence" value="ECO:0007669"/>
    <property type="project" value="UniProtKB-SubCell"/>
</dbReference>
<dbReference type="PANTHER" id="PTHR33452:SF1">
    <property type="entry name" value="INNER MEMBRANE PROTEIN YPHA-RELATED"/>
    <property type="match status" value="1"/>
</dbReference>
<evidence type="ECO:0000313" key="7">
    <source>
        <dbReference type="EMBL" id="PZF79700.1"/>
    </source>
</evidence>
<evidence type="ECO:0000256" key="4">
    <source>
        <dbReference type="ARBA" id="ARBA00022692"/>
    </source>
</evidence>
<dbReference type="InterPro" id="IPR051907">
    <property type="entry name" value="DoxX-like_oxidoreductase"/>
</dbReference>
<gene>
    <name evidence="7" type="ORF">C1I92_29760</name>
</gene>
<evidence type="ECO:0000256" key="3">
    <source>
        <dbReference type="ARBA" id="ARBA00022475"/>
    </source>
</evidence>
<keyword evidence="8" id="KW-1185">Reference proteome</keyword>
<protein>
    <submittedName>
        <fullName evidence="7">DoxX family protein</fullName>
    </submittedName>
</protein>
<dbReference type="AlphaFoldDB" id="A0A2W2B416"/>
<reference evidence="7 8" key="1">
    <citation type="submission" date="2018-01" db="EMBL/GenBank/DDBJ databases">
        <title>Draft genome sequence of Jiangella sp. GTF31.</title>
        <authorList>
            <person name="Sahin N."/>
            <person name="Ay H."/>
            <person name="Saygin H."/>
        </authorList>
    </citation>
    <scope>NUCLEOTIDE SEQUENCE [LARGE SCALE GENOMIC DNA]</scope>
    <source>
        <strain evidence="7 8">GTF31</strain>
    </source>
</reference>
<comment type="caution">
    <text evidence="7">The sequence shown here is derived from an EMBL/GenBank/DDBJ whole genome shotgun (WGS) entry which is preliminary data.</text>
</comment>
<accession>A0A2W2B416</accession>
<proteinExistence type="inferred from homology"/>
<evidence type="ECO:0000256" key="2">
    <source>
        <dbReference type="ARBA" id="ARBA00006679"/>
    </source>
</evidence>
<sequence>MSLVRMIARPMLASIFVVQGVQRLRDPEPSIAAATTFADRFGPTLQKKAPQLPTDPKTLVRINAGVQVGAGLALATGRFPRLASLALLGSLVPTTWAGHPFWTIEDPEQRNAQRTQAMKNVGLAGGLMLASVDTEGKPGLSWRARRAAKDAKRATRTAKREARLAAQVTAGRAKVRAGRAKAGISSAQHRVTS</sequence>
<dbReference type="EMBL" id="POTW01000121">
    <property type="protein sequence ID" value="PZF79700.1"/>
    <property type="molecule type" value="Genomic_DNA"/>
</dbReference>
<comment type="similarity">
    <text evidence="2">Belongs to the DoxX family.</text>
</comment>
<dbReference type="Proteomes" id="UP000248764">
    <property type="component" value="Unassembled WGS sequence"/>
</dbReference>
<evidence type="ECO:0000313" key="8">
    <source>
        <dbReference type="Proteomes" id="UP000248764"/>
    </source>
</evidence>
<evidence type="ECO:0000256" key="6">
    <source>
        <dbReference type="ARBA" id="ARBA00023136"/>
    </source>
</evidence>